<evidence type="ECO:0000256" key="5">
    <source>
        <dbReference type="RuleBase" id="RU363114"/>
    </source>
</evidence>
<dbReference type="SUPFAM" id="SSF53474">
    <property type="entry name" value="alpha/beta-Hydrolases"/>
    <property type="match status" value="1"/>
</dbReference>
<dbReference type="EC" id="3.1.1.-" evidence="5"/>
<evidence type="ECO:0000313" key="7">
    <source>
        <dbReference type="EMBL" id="RCV24390.1"/>
    </source>
</evidence>
<keyword evidence="5" id="KW-0964">Secreted</keyword>
<evidence type="ECO:0000256" key="4">
    <source>
        <dbReference type="ARBA" id="ARBA00022512"/>
    </source>
</evidence>
<keyword evidence="6" id="KW-0812">Transmembrane</keyword>
<gene>
    <name evidence="7" type="ORF">SETIT_5G080600v2</name>
</gene>
<reference evidence="7" key="1">
    <citation type="journal article" date="2012" name="Nat. Biotechnol.">
        <title>Reference genome sequence of the model plant Setaria.</title>
        <authorList>
            <person name="Bennetzen J.L."/>
            <person name="Schmutz J."/>
            <person name="Wang H."/>
            <person name="Percifield R."/>
            <person name="Hawkins J."/>
            <person name="Pontaroli A.C."/>
            <person name="Estep M."/>
            <person name="Feng L."/>
            <person name="Vaughn J.N."/>
            <person name="Grimwood J."/>
            <person name="Jenkins J."/>
            <person name="Barry K."/>
            <person name="Lindquist E."/>
            <person name="Hellsten U."/>
            <person name="Deshpande S."/>
            <person name="Wang X."/>
            <person name="Wu X."/>
            <person name="Mitros T."/>
            <person name="Triplett J."/>
            <person name="Yang X."/>
            <person name="Ye C.Y."/>
            <person name="Mauro-Herrera M."/>
            <person name="Wang L."/>
            <person name="Li P."/>
            <person name="Sharma M."/>
            <person name="Sharma R."/>
            <person name="Ronald P.C."/>
            <person name="Panaud O."/>
            <person name="Kellogg E.A."/>
            <person name="Brutnell T.P."/>
            <person name="Doust A.N."/>
            <person name="Tuskan G.A."/>
            <person name="Rokhsar D."/>
            <person name="Devos K.M."/>
        </authorList>
    </citation>
    <scope>NUCLEOTIDE SEQUENCE [LARGE SCALE GENOMIC DNA]</scope>
    <source>
        <strain evidence="7">Yugu1</strain>
    </source>
</reference>
<keyword evidence="5" id="KW-0961">Cell wall biogenesis/degradation</keyword>
<reference evidence="7" key="2">
    <citation type="submission" date="2015-07" db="EMBL/GenBank/DDBJ databases">
        <authorList>
            <person name="Noorani M."/>
        </authorList>
    </citation>
    <scope>NUCLEOTIDE SEQUENCE</scope>
    <source>
        <strain evidence="7">Yugu1</strain>
    </source>
</reference>
<evidence type="ECO:0000256" key="3">
    <source>
        <dbReference type="ARBA" id="ARBA00005784"/>
    </source>
</evidence>
<dbReference type="AlphaFoldDB" id="A0A368R4B2"/>
<dbReference type="EMBL" id="CM003532">
    <property type="protein sequence ID" value="RCV24390.1"/>
    <property type="molecule type" value="Genomic_DNA"/>
</dbReference>
<evidence type="ECO:0000256" key="2">
    <source>
        <dbReference type="ARBA" id="ARBA00004191"/>
    </source>
</evidence>
<accession>A0A368R4B2</accession>
<feature type="transmembrane region" description="Helical" evidence="6">
    <location>
        <begin position="26"/>
        <end position="52"/>
    </location>
</feature>
<name>A0A368R4B2_SETIT</name>
<dbReference type="InterPro" id="IPR029058">
    <property type="entry name" value="AB_hydrolase_fold"/>
</dbReference>
<dbReference type="PANTHER" id="PTHR21562">
    <property type="entry name" value="NOTUM-RELATED"/>
    <property type="match status" value="1"/>
</dbReference>
<comment type="subcellular location">
    <subcellularLocation>
        <location evidence="2 5">Secreted</location>
        <location evidence="2 5">Cell wall</location>
    </subcellularLocation>
</comment>
<evidence type="ECO:0000256" key="6">
    <source>
        <dbReference type="SAM" id="Phobius"/>
    </source>
</evidence>
<dbReference type="OrthoDB" id="2015280at2759"/>
<keyword evidence="6" id="KW-1133">Transmembrane helix</keyword>
<dbReference type="KEGG" id="sita:101781228"/>
<dbReference type="PANTHER" id="PTHR21562:SF113">
    <property type="entry name" value="PECTIN ACETYLESTERASE"/>
    <property type="match status" value="1"/>
</dbReference>
<dbReference type="GO" id="GO:0071555">
    <property type="term" value="P:cell wall organization"/>
    <property type="evidence" value="ECO:0007669"/>
    <property type="project" value="UniProtKB-KW"/>
</dbReference>
<protein>
    <recommendedName>
        <fullName evidence="5">Pectin acetylesterase</fullName>
        <ecNumber evidence="5">3.1.1.-</ecNumber>
    </recommendedName>
</protein>
<dbReference type="InterPro" id="IPR004963">
    <property type="entry name" value="PAE/NOTUM"/>
</dbReference>
<comment type="similarity">
    <text evidence="3 5">Belongs to the pectinacetylesterase family.</text>
</comment>
<dbReference type="GO" id="GO:0016787">
    <property type="term" value="F:hydrolase activity"/>
    <property type="evidence" value="ECO:0007669"/>
    <property type="project" value="UniProtKB-KW"/>
</dbReference>
<sequence>MATDDGLWSSLLPPPPQRPQRITSAAAAWIALSVAAALALLLLLLLVAGFGLPSASRSTSRRGHPGSSPPDPVELTLLAAAHDKGAVCLDGSPPGYHLQPGSGAGSRSWLIHLEGGGWCDTVRSCAGRTLTDFGSSKFMQRQINFTGILSNDPVLNPDFYSWNRVFVRYCDGASFAGDSQHEDGNGTLFFRGRRIWEAVLDELMQKGLAHSKQALLTGCSAGGLATLLHCNNFRARFPQEVSVKCLPDAGFFLDAKDLSGQRHMRSVYNGVVHLQNVTKVLPKDCLLANKDPTECFFPAEIIKSISTPTFIVNSAYDTWQVQNVVATDSSSPDESWRRCRADIRSCNSSQIQVLNEFRKEMVDGLTAVEDNTNCSWFIDSCFTHCQAWFDNSPWNHPVSPRLGNKTLVEAVGDWYFGRSQNQVVREIGCEYPCNPTCNSDKFPT</sequence>
<evidence type="ECO:0000256" key="1">
    <source>
        <dbReference type="ARBA" id="ARBA00003534"/>
    </source>
</evidence>
<comment type="function">
    <text evidence="1 5">Hydrolyzes acetyl esters in homogalacturonan regions of pectin. In type I primary cell wall, galacturonic acid residues of pectin can be acetylated at the O-2 and O-3 positions. Decreasing the degree of acetylation of pectin gels in vitro alters their physical properties.</text>
</comment>
<dbReference type="Pfam" id="PF03283">
    <property type="entry name" value="PAE"/>
    <property type="match status" value="1"/>
</dbReference>
<keyword evidence="4 5" id="KW-0134">Cell wall</keyword>
<keyword evidence="5" id="KW-0378">Hydrolase</keyword>
<organism evidence="7">
    <name type="scientific">Setaria italica</name>
    <name type="common">Foxtail millet</name>
    <name type="synonym">Panicum italicum</name>
    <dbReference type="NCBI Taxonomy" id="4555"/>
    <lineage>
        <taxon>Eukaryota</taxon>
        <taxon>Viridiplantae</taxon>
        <taxon>Streptophyta</taxon>
        <taxon>Embryophyta</taxon>
        <taxon>Tracheophyta</taxon>
        <taxon>Spermatophyta</taxon>
        <taxon>Magnoliopsida</taxon>
        <taxon>Liliopsida</taxon>
        <taxon>Poales</taxon>
        <taxon>Poaceae</taxon>
        <taxon>PACMAD clade</taxon>
        <taxon>Panicoideae</taxon>
        <taxon>Panicodae</taxon>
        <taxon>Paniceae</taxon>
        <taxon>Cenchrinae</taxon>
        <taxon>Setaria</taxon>
    </lineage>
</organism>
<keyword evidence="6" id="KW-0472">Membrane</keyword>
<proteinExistence type="inferred from homology"/>
<dbReference type="Gene3D" id="3.40.50.1820">
    <property type="entry name" value="alpha/beta hydrolase"/>
    <property type="match status" value="1"/>
</dbReference>